<gene>
    <name evidence="2" type="ORF">UC8_26680</name>
</gene>
<sequence length="147" mass="16185">MQYPDDVDEMLDNVKAFHAQMRTMSVDLPPTPAKTLIGELLKKVEPMVEQFRDAQKEAHAALARQMGENEREFAQANKDFDAFKQQLANVPPTEEIQKKLVPAADALPVGLSGQFAGEILNRYAPPPAADADNGAQPAAWQDWSVPS</sequence>
<evidence type="ECO:0000313" key="3">
    <source>
        <dbReference type="Proteomes" id="UP000325286"/>
    </source>
</evidence>
<accession>A0A5B9R2Z3</accession>
<proteinExistence type="predicted"/>
<evidence type="ECO:0000256" key="1">
    <source>
        <dbReference type="SAM" id="MobiDB-lite"/>
    </source>
</evidence>
<reference evidence="2 3" key="1">
    <citation type="submission" date="2019-08" db="EMBL/GenBank/DDBJ databases">
        <title>Deep-cultivation of Planctomycetes and their phenomic and genomic characterization uncovers novel biology.</title>
        <authorList>
            <person name="Wiegand S."/>
            <person name="Jogler M."/>
            <person name="Boedeker C."/>
            <person name="Pinto D."/>
            <person name="Vollmers J."/>
            <person name="Rivas-Marin E."/>
            <person name="Kohn T."/>
            <person name="Peeters S.H."/>
            <person name="Heuer A."/>
            <person name="Rast P."/>
            <person name="Oberbeckmann S."/>
            <person name="Bunk B."/>
            <person name="Jeske O."/>
            <person name="Meyerdierks A."/>
            <person name="Storesund J.E."/>
            <person name="Kallscheuer N."/>
            <person name="Luecker S."/>
            <person name="Lage O.M."/>
            <person name="Pohl T."/>
            <person name="Merkel B.J."/>
            <person name="Hornburger P."/>
            <person name="Mueller R.-W."/>
            <person name="Bruemmer F."/>
            <person name="Labrenz M."/>
            <person name="Spormann A.M."/>
            <person name="Op den Camp H."/>
            <person name="Overmann J."/>
            <person name="Amann R."/>
            <person name="Jetten M.S.M."/>
            <person name="Mascher T."/>
            <person name="Medema M.H."/>
            <person name="Devos D.P."/>
            <person name="Kaster A.-K."/>
            <person name="Ovreas L."/>
            <person name="Rohde M."/>
            <person name="Galperin M.Y."/>
            <person name="Jogler C."/>
        </authorList>
    </citation>
    <scope>NUCLEOTIDE SEQUENCE [LARGE SCALE GENOMIC DNA]</scope>
    <source>
        <strain evidence="2 3">UC8</strain>
    </source>
</reference>
<name>A0A5B9R2Z3_9BACT</name>
<dbReference type="AlphaFoldDB" id="A0A5B9R2Z3"/>
<protein>
    <submittedName>
        <fullName evidence="2">Uncharacterized protein</fullName>
    </submittedName>
</protein>
<evidence type="ECO:0000313" key="2">
    <source>
        <dbReference type="EMBL" id="QEG40651.1"/>
    </source>
</evidence>
<dbReference type="Proteomes" id="UP000325286">
    <property type="component" value="Chromosome"/>
</dbReference>
<dbReference type="EMBL" id="CP042914">
    <property type="protein sequence ID" value="QEG40651.1"/>
    <property type="molecule type" value="Genomic_DNA"/>
</dbReference>
<dbReference type="OrthoDB" id="274578at2"/>
<keyword evidence="3" id="KW-1185">Reference proteome</keyword>
<dbReference type="KEGG" id="rul:UC8_26680"/>
<organism evidence="2 3">
    <name type="scientific">Roseimaritima ulvae</name>
    <dbReference type="NCBI Taxonomy" id="980254"/>
    <lineage>
        <taxon>Bacteria</taxon>
        <taxon>Pseudomonadati</taxon>
        <taxon>Planctomycetota</taxon>
        <taxon>Planctomycetia</taxon>
        <taxon>Pirellulales</taxon>
        <taxon>Pirellulaceae</taxon>
        <taxon>Roseimaritima</taxon>
    </lineage>
</organism>
<dbReference type="RefSeq" id="WP_068130633.1">
    <property type="nucleotide sequence ID" value="NZ_CP042914.1"/>
</dbReference>
<feature type="compositionally biased region" description="Low complexity" evidence="1">
    <location>
        <begin position="129"/>
        <end position="139"/>
    </location>
</feature>
<feature type="region of interest" description="Disordered" evidence="1">
    <location>
        <begin position="123"/>
        <end position="147"/>
    </location>
</feature>